<dbReference type="PANTHER" id="PTHR24153:SF8">
    <property type="entry name" value="FORKED, ISOFORM F"/>
    <property type="match status" value="1"/>
</dbReference>
<comment type="subcellular location">
    <subcellularLocation>
        <location evidence="1">Cell projection</location>
        <location evidence="1">Stereocilium</location>
    </subcellularLocation>
</comment>
<dbReference type="InterPro" id="IPR002110">
    <property type="entry name" value="Ankyrin_rpt"/>
</dbReference>
<dbReference type="GO" id="GO:0007605">
    <property type="term" value="P:sensory perception of sound"/>
    <property type="evidence" value="ECO:0007669"/>
    <property type="project" value="UniProtKB-KW"/>
</dbReference>
<keyword evidence="6" id="KW-0175">Coiled coil</keyword>
<dbReference type="GO" id="GO:0005737">
    <property type="term" value="C:cytoplasm"/>
    <property type="evidence" value="ECO:0007669"/>
    <property type="project" value="TreeGrafter"/>
</dbReference>
<accession>A0A6J2Y5X3</accession>
<dbReference type="PROSITE" id="PS50297">
    <property type="entry name" value="ANK_REP_REGION"/>
    <property type="match status" value="1"/>
</dbReference>
<feature type="compositionally biased region" description="Low complexity" evidence="7">
    <location>
        <begin position="957"/>
        <end position="971"/>
    </location>
</feature>
<feature type="region of interest" description="Disordered" evidence="7">
    <location>
        <begin position="806"/>
        <end position="974"/>
    </location>
</feature>
<dbReference type="InterPro" id="IPR052420">
    <property type="entry name" value="Espin/Espin-like"/>
</dbReference>
<sequence>MSFLYDLFRCLCLCVIVKKRSWNPRRSNASNAPKIAKTPVKKHLENTKAPKKKNSKRELSKPAWLKEWTISKGWVHNKTKVLNKEMDINKENSDFKDSGSDSSSISNVEDLISVISNLEGPPKIQIPDNSDDIIEICEVNDEENLETIEIHDDLSLHTAEQRQEDIALIFEEISENYRKNFRFDTKNYTAKKYTDLQLPEVYKERLLDINTEESSFVKDIWRHMKSWSTSKSKIGNIKGKFTENQLYQPDTPSNFDNMRPIKSKTSLGQNLALYNTLNSKSNIHEDAILECSDESNFNSLSYIYYNPLYVPSNPEFKYRDFYSMHCGKESVLCPGSDMQESNVLSQSIDLRHNTNEGFILRTSENYLHKNQDVFLYKKENSFKNKLKTEKYIIRHVRIRIMLSLRMGKKVKANDRTRQHKKSRMFSGKSLQVQNSDVVKRKNIVKMHEEQRRIGNGTTSIKIQNMRHGRLNVLRWLLWEAESREGSTIGGAMPALEKGNPLTGEAHGGNATLALHYAAARGCLDCVRLLVDSSSELSANTQMDNDVTPVYLAAQEGHLDVLKFLVLEAGGSLYVRAKDGMAPIHAASQMGCLNCVKWMIQEQGVDPNLRDGDGATPLHFAASRGHLDTVRWLLKHGARLSLDKYGKSPINDAAENQQVECLNILVQHGTTPDYNDSDRPTNEKRCSCTTKKGDHHVKRGNSVGSDCSNCKPKPPQNAKNLADSLQPFYLHPPSKEPSLEPAHAPENGLYINPMSNHRHSTSSCSETSSNGSESFYLHNPQEVIYNRVKDLFESDGQQRPPLSALTVKVEVHSSSSGAGSDENLSSSDLSSVRSNDHDHDYEDIYLVREESRKQERQNVQNGKTGRSRSRDSGSHSRSGSVSSSNSGCNVIVKLPPNTASTTNGNDKNTIYKANEYLPKPQKIEKANRKDQQKESSSPKLSRSESSEDERDKSKLGSRRSSVSQSSNQSNNNHPAKMLKRVISVPGETTPPPPPPPLPANQIALIDPNDPHLLEPRGAEIVEVVEEPTLRPSDIVKGMCRSMSALSARRLNSSCSDLTIVSLHEEETRVQSISATPCNRQRVLPFVPPSFPVADPNKLIKPSEYLRSIGGSGGVEKKIEVREYETIRMTNGEEKSEEKYEEIVETSKVGVGPPPPPLPEFNGDLTQNTISKQSNGNNHQDKVKKLQPLSAISIQDLNSVQLRRTEKTVATKTFSAPTRSMSLQCLNSADAYISQKTDLIAELKMSKDLTGVKKMKMEKAKTEMSMEKEMFTEITKQFTATKFVEKIPDKDNSGNLIPAWKRQMLAKKAAEKARKEMEEQLQKEAEEKRLQSIPQWKRQLMLKKEETEIKIRQTIYTPKIVDEPKVKIQELRPDYPEDKRNLDDLNNNSTNGKEEDRYLSLSTNSLDDEVSDEEPNIIPWRAQLRKTNSSLNLLC</sequence>
<feature type="repeat" description="ANK" evidence="5">
    <location>
        <begin position="612"/>
        <end position="644"/>
    </location>
</feature>
<keyword evidence="4 5" id="KW-0040">ANK repeat</keyword>
<dbReference type="KEGG" id="soy:115884263"/>
<feature type="compositionally biased region" description="Basic and acidic residues" evidence="7">
    <location>
        <begin position="675"/>
        <end position="685"/>
    </location>
</feature>
<evidence type="ECO:0000256" key="4">
    <source>
        <dbReference type="ARBA" id="ARBA00023043"/>
    </source>
</evidence>
<dbReference type="GO" id="GO:0051017">
    <property type="term" value="P:actin filament bundle assembly"/>
    <property type="evidence" value="ECO:0007669"/>
    <property type="project" value="TreeGrafter"/>
</dbReference>
<dbReference type="PANTHER" id="PTHR24153">
    <property type="entry name" value="ESPIN"/>
    <property type="match status" value="1"/>
</dbReference>
<feature type="compositionally biased region" description="Basic and acidic residues" evidence="7">
    <location>
        <begin position="920"/>
        <end position="932"/>
    </location>
</feature>
<feature type="compositionally biased region" description="Basic and acidic residues" evidence="7">
    <location>
        <begin position="1369"/>
        <end position="1381"/>
    </location>
</feature>
<feature type="region of interest" description="Disordered" evidence="7">
    <location>
        <begin position="671"/>
        <end position="773"/>
    </location>
</feature>
<dbReference type="FunCoup" id="A0A6J2Y5X3">
    <property type="interactions" value="38"/>
</dbReference>
<dbReference type="SMART" id="SM00248">
    <property type="entry name" value="ANK"/>
    <property type="match status" value="5"/>
</dbReference>
<dbReference type="GO" id="GO:0032420">
    <property type="term" value="C:stereocilium"/>
    <property type="evidence" value="ECO:0007669"/>
    <property type="project" value="UniProtKB-SubCell"/>
</dbReference>
<gene>
    <name evidence="9" type="primary">LOC115884263</name>
</gene>
<dbReference type="CTD" id="32718"/>
<evidence type="ECO:0000313" key="9">
    <source>
        <dbReference type="RefSeq" id="XP_030758636.1"/>
    </source>
</evidence>
<dbReference type="InterPro" id="IPR036770">
    <property type="entry name" value="Ankyrin_rpt-contain_sf"/>
</dbReference>
<feature type="region of interest" description="Disordered" evidence="7">
    <location>
        <begin position="1369"/>
        <end position="1396"/>
    </location>
</feature>
<keyword evidence="8" id="KW-1185">Reference proteome</keyword>
<feature type="coiled-coil region" evidence="6">
    <location>
        <begin position="1301"/>
        <end position="1328"/>
    </location>
</feature>
<dbReference type="Gene3D" id="1.25.40.20">
    <property type="entry name" value="Ankyrin repeat-containing domain"/>
    <property type="match status" value="1"/>
</dbReference>
<dbReference type="Pfam" id="PF12796">
    <property type="entry name" value="Ank_2"/>
    <property type="match status" value="2"/>
</dbReference>
<dbReference type="Proteomes" id="UP000504635">
    <property type="component" value="Unplaced"/>
</dbReference>
<dbReference type="RefSeq" id="XP_030758636.1">
    <property type="nucleotide sequence ID" value="XM_030902776.1"/>
</dbReference>
<dbReference type="PROSITE" id="PS50088">
    <property type="entry name" value="ANK_REPEAT"/>
    <property type="match status" value="4"/>
</dbReference>
<feature type="compositionally biased region" description="Basic and acidic residues" evidence="7">
    <location>
        <begin position="833"/>
        <end position="855"/>
    </location>
</feature>
<feature type="repeat" description="ANK" evidence="5">
    <location>
        <begin position="644"/>
        <end position="676"/>
    </location>
</feature>
<feature type="repeat" description="ANK" evidence="5">
    <location>
        <begin position="509"/>
        <end position="541"/>
    </location>
</feature>
<dbReference type="GeneID" id="115884263"/>
<dbReference type="OrthoDB" id="10261302at2759"/>
<keyword evidence="2" id="KW-0677">Repeat</keyword>
<evidence type="ECO:0000256" key="1">
    <source>
        <dbReference type="ARBA" id="ARBA00004645"/>
    </source>
</evidence>
<feature type="compositionally biased region" description="Low complexity" evidence="7">
    <location>
        <begin position="874"/>
        <end position="886"/>
    </location>
</feature>
<feature type="compositionally biased region" description="Low complexity" evidence="7">
    <location>
        <begin position="760"/>
        <end position="773"/>
    </location>
</feature>
<evidence type="ECO:0000256" key="2">
    <source>
        <dbReference type="ARBA" id="ARBA00022737"/>
    </source>
</evidence>
<organism evidence="8 9">
    <name type="scientific">Sitophilus oryzae</name>
    <name type="common">Rice weevil</name>
    <name type="synonym">Curculio oryzae</name>
    <dbReference type="NCBI Taxonomy" id="7048"/>
    <lineage>
        <taxon>Eukaryota</taxon>
        <taxon>Metazoa</taxon>
        <taxon>Ecdysozoa</taxon>
        <taxon>Arthropoda</taxon>
        <taxon>Hexapoda</taxon>
        <taxon>Insecta</taxon>
        <taxon>Pterygota</taxon>
        <taxon>Neoptera</taxon>
        <taxon>Endopterygota</taxon>
        <taxon>Coleoptera</taxon>
        <taxon>Polyphaga</taxon>
        <taxon>Cucujiformia</taxon>
        <taxon>Curculionidae</taxon>
        <taxon>Dryophthorinae</taxon>
        <taxon>Sitophilus</taxon>
    </lineage>
</organism>
<protein>
    <submittedName>
        <fullName evidence="9">Uncharacterized protein LOC115884263</fullName>
    </submittedName>
</protein>
<dbReference type="GO" id="GO:0051015">
    <property type="term" value="F:actin filament binding"/>
    <property type="evidence" value="ECO:0007669"/>
    <property type="project" value="TreeGrafter"/>
</dbReference>
<evidence type="ECO:0000256" key="6">
    <source>
        <dbReference type="SAM" id="Coils"/>
    </source>
</evidence>
<feature type="compositionally biased region" description="Low complexity" evidence="7">
    <location>
        <begin position="819"/>
        <end position="832"/>
    </location>
</feature>
<evidence type="ECO:0000313" key="8">
    <source>
        <dbReference type="Proteomes" id="UP000504635"/>
    </source>
</evidence>
<evidence type="ECO:0000256" key="3">
    <source>
        <dbReference type="ARBA" id="ARBA00022740"/>
    </source>
</evidence>
<reference evidence="9" key="1">
    <citation type="submission" date="2025-08" db="UniProtKB">
        <authorList>
            <consortium name="RefSeq"/>
        </authorList>
    </citation>
    <scope>IDENTIFICATION</scope>
    <source>
        <tissue evidence="9">Gonads</tissue>
    </source>
</reference>
<dbReference type="SUPFAM" id="SSF48403">
    <property type="entry name" value="Ankyrin repeat"/>
    <property type="match status" value="1"/>
</dbReference>
<evidence type="ECO:0000256" key="7">
    <source>
        <dbReference type="SAM" id="MobiDB-lite"/>
    </source>
</evidence>
<feature type="compositionally biased region" description="Basic and acidic residues" evidence="7">
    <location>
        <begin position="940"/>
        <end position="953"/>
    </location>
</feature>
<keyword evidence="3" id="KW-1009">Hearing</keyword>
<feature type="repeat" description="ANK" evidence="5">
    <location>
        <begin position="578"/>
        <end position="611"/>
    </location>
</feature>
<dbReference type="InParanoid" id="A0A6J2Y5X3"/>
<feature type="region of interest" description="Disordered" evidence="7">
    <location>
        <begin position="26"/>
        <end position="59"/>
    </location>
</feature>
<evidence type="ECO:0000256" key="5">
    <source>
        <dbReference type="PROSITE-ProRule" id="PRU00023"/>
    </source>
</evidence>
<feature type="compositionally biased region" description="Polar residues" evidence="7">
    <location>
        <begin position="896"/>
        <end position="907"/>
    </location>
</feature>
<proteinExistence type="predicted"/>
<name>A0A6J2Y5X3_SITOR</name>